<keyword evidence="11" id="KW-1185">Reference proteome</keyword>
<evidence type="ECO:0000256" key="2">
    <source>
        <dbReference type="ARBA" id="ARBA00010157"/>
    </source>
</evidence>
<dbReference type="InterPro" id="IPR004869">
    <property type="entry name" value="MMPL_dom"/>
</dbReference>
<reference evidence="10 11" key="1">
    <citation type="submission" date="2024-09" db="EMBL/GenBank/DDBJ databases">
        <authorList>
            <person name="Sun Q."/>
            <person name="Mori K."/>
        </authorList>
    </citation>
    <scope>NUCLEOTIDE SEQUENCE [LARGE SCALE GENOMIC DNA]</scope>
    <source>
        <strain evidence="10 11">CCM 8654</strain>
    </source>
</reference>
<gene>
    <name evidence="10" type="ORF">ACFFJG_10320</name>
</gene>
<keyword evidence="5 8" id="KW-1133">Transmembrane helix</keyword>
<dbReference type="EMBL" id="JBHLXH010000001">
    <property type="protein sequence ID" value="MFC0222877.1"/>
    <property type="molecule type" value="Genomic_DNA"/>
</dbReference>
<dbReference type="InterPro" id="IPR050545">
    <property type="entry name" value="Mycobact_MmpL"/>
</dbReference>
<dbReference type="SUPFAM" id="SSF82866">
    <property type="entry name" value="Multidrug efflux transporter AcrB transmembrane domain"/>
    <property type="match status" value="2"/>
</dbReference>
<evidence type="ECO:0000259" key="9">
    <source>
        <dbReference type="PROSITE" id="PS50156"/>
    </source>
</evidence>
<keyword evidence="4 8" id="KW-0812">Transmembrane</keyword>
<comment type="subcellular location">
    <subcellularLocation>
        <location evidence="1">Cell membrane</location>
        <topology evidence="1">Multi-pass membrane protein</topology>
    </subcellularLocation>
</comment>
<evidence type="ECO:0000256" key="7">
    <source>
        <dbReference type="SAM" id="MobiDB-lite"/>
    </source>
</evidence>
<dbReference type="PANTHER" id="PTHR33406:SF6">
    <property type="entry name" value="MEMBRANE PROTEIN YDGH-RELATED"/>
    <property type="match status" value="1"/>
</dbReference>
<feature type="compositionally biased region" description="Gly residues" evidence="7">
    <location>
        <begin position="113"/>
        <end position="144"/>
    </location>
</feature>
<evidence type="ECO:0000256" key="1">
    <source>
        <dbReference type="ARBA" id="ARBA00004651"/>
    </source>
</evidence>
<evidence type="ECO:0000313" key="10">
    <source>
        <dbReference type="EMBL" id="MFC0222877.1"/>
    </source>
</evidence>
<feature type="transmembrane region" description="Helical" evidence="8">
    <location>
        <begin position="343"/>
        <end position="370"/>
    </location>
</feature>
<sequence>MSPHRTPAAARVVAGRRTAWAVALVPILLALAVLALVPEGERETTSTDTSPIGADSTLAAQLLDELPEDEGQVAIVLWTADEGKLSSAVQGELTQQAVRLLSDAGDSDQAGQAGQGGQGGEAGQGGPPPGATGGGSEGQEGGGRQSPVVVAEDGTAAFVAVPVTSTSATDNIDKVEDLRTRLRDEAPEGVTVEVTGPAGIQADIGQVFDGADVRLLGATAAVVAILLIITYRSPVLWLVPLTVVGIADRLASIVATNVLELTGVAWDESTVGILSVLVFGAGTDYALLLISRYRDELKTTENRFEAMAHALARTFEAVVSSATTVVLGLLTLLLSSIPTTRGLGLACAVGVLIAATFALLVLPAALVVFGRWVFWPKVPRVGDTVLVDSNSLWHRVGEAVSHRPRTFVVGTVAALAVLASGTLSITTGLRPSDQFLERPEAISAAERLGESFPAGTSDPIQVVTRADADQVLGAVEDVDGISSARVTTSADGISQVDAVPDAEPGSDRARALVGEVRSAVANFDDTHVGGGDAEAVDAKDYAGQDRLLILPLILLLVLGALVVLLRSVVAPLLLVATVLATYAAAMGASWWLFRTVFDFAAMDTGVPLLAFLFLVALGVDYNIFLVTRAREEAREHGTRTGMLRALTATGGVITSAGILLAAVFAVLGVLPLVVLAQLGAIIFVGVLLDTLVVRTVLVPALAMTLGEKFWWPRKVTG</sequence>
<dbReference type="Pfam" id="PF03176">
    <property type="entry name" value="MMPL"/>
    <property type="match status" value="2"/>
</dbReference>
<feature type="region of interest" description="Disordered" evidence="7">
    <location>
        <begin position="104"/>
        <end position="146"/>
    </location>
</feature>
<dbReference type="PROSITE" id="PS50156">
    <property type="entry name" value="SSD"/>
    <property type="match status" value="2"/>
</dbReference>
<feature type="transmembrane region" description="Helical" evidence="8">
    <location>
        <begin position="680"/>
        <end position="705"/>
    </location>
</feature>
<dbReference type="Gene3D" id="1.20.1640.10">
    <property type="entry name" value="Multidrug efflux transporter AcrB transmembrane domain"/>
    <property type="match status" value="2"/>
</dbReference>
<dbReference type="RefSeq" id="WP_378518598.1">
    <property type="nucleotide sequence ID" value="NZ_CBCSDI010000031.1"/>
</dbReference>
<protein>
    <submittedName>
        <fullName evidence="10">MMPL family transporter</fullName>
    </submittedName>
</protein>
<evidence type="ECO:0000256" key="4">
    <source>
        <dbReference type="ARBA" id="ARBA00022692"/>
    </source>
</evidence>
<feature type="transmembrane region" description="Helical" evidence="8">
    <location>
        <begin position="271"/>
        <end position="290"/>
    </location>
</feature>
<feature type="transmembrane region" description="Helical" evidence="8">
    <location>
        <begin position="605"/>
        <end position="624"/>
    </location>
</feature>
<evidence type="ECO:0000256" key="3">
    <source>
        <dbReference type="ARBA" id="ARBA00022475"/>
    </source>
</evidence>
<keyword evidence="6 8" id="KW-0472">Membrane</keyword>
<comment type="caution">
    <text evidence="10">The sequence shown here is derived from an EMBL/GenBank/DDBJ whole genome shotgun (WGS) entry which is preliminary data.</text>
</comment>
<dbReference type="PANTHER" id="PTHR33406">
    <property type="entry name" value="MEMBRANE PROTEIN MJ1562-RELATED"/>
    <property type="match status" value="1"/>
</dbReference>
<feature type="transmembrane region" description="Helical" evidence="8">
    <location>
        <begin position="213"/>
        <end position="231"/>
    </location>
</feature>
<feature type="transmembrane region" description="Helical" evidence="8">
    <location>
        <begin position="645"/>
        <end position="674"/>
    </location>
</feature>
<feature type="transmembrane region" description="Helical" evidence="8">
    <location>
        <begin position="572"/>
        <end position="593"/>
    </location>
</feature>
<evidence type="ECO:0000256" key="6">
    <source>
        <dbReference type="ARBA" id="ARBA00023136"/>
    </source>
</evidence>
<feature type="transmembrane region" description="Helical" evidence="8">
    <location>
        <begin position="20"/>
        <end position="37"/>
    </location>
</feature>
<proteinExistence type="inferred from homology"/>
<feature type="transmembrane region" description="Helical" evidence="8">
    <location>
        <begin position="407"/>
        <end position="429"/>
    </location>
</feature>
<dbReference type="InterPro" id="IPR000731">
    <property type="entry name" value="SSD"/>
</dbReference>
<accession>A0ABV6E1K8</accession>
<feature type="domain" description="SSD" evidence="9">
    <location>
        <begin position="573"/>
        <end position="703"/>
    </location>
</feature>
<feature type="transmembrane region" description="Helical" evidence="8">
    <location>
        <begin position="311"/>
        <end position="337"/>
    </location>
</feature>
<dbReference type="Proteomes" id="UP001589698">
    <property type="component" value="Unassembled WGS sequence"/>
</dbReference>
<evidence type="ECO:0000256" key="5">
    <source>
        <dbReference type="ARBA" id="ARBA00022989"/>
    </source>
</evidence>
<evidence type="ECO:0000313" key="11">
    <source>
        <dbReference type="Proteomes" id="UP001589698"/>
    </source>
</evidence>
<organism evidence="10 11">
    <name type="scientific">Nocardioides zeicaulis</name>
    <dbReference type="NCBI Taxonomy" id="1776857"/>
    <lineage>
        <taxon>Bacteria</taxon>
        <taxon>Bacillati</taxon>
        <taxon>Actinomycetota</taxon>
        <taxon>Actinomycetes</taxon>
        <taxon>Propionibacteriales</taxon>
        <taxon>Nocardioidaceae</taxon>
        <taxon>Nocardioides</taxon>
    </lineage>
</organism>
<name>A0ABV6E1K8_9ACTN</name>
<feature type="domain" description="SSD" evidence="9">
    <location>
        <begin position="250"/>
        <end position="368"/>
    </location>
</feature>
<keyword evidence="3" id="KW-1003">Cell membrane</keyword>
<evidence type="ECO:0000256" key="8">
    <source>
        <dbReference type="SAM" id="Phobius"/>
    </source>
</evidence>
<feature type="transmembrane region" description="Helical" evidence="8">
    <location>
        <begin position="547"/>
        <end position="565"/>
    </location>
</feature>
<comment type="similarity">
    <text evidence="2">Belongs to the resistance-nodulation-cell division (RND) (TC 2.A.6) family. MmpL subfamily.</text>
</comment>